<keyword evidence="2" id="KW-1185">Reference proteome</keyword>
<comment type="caution">
    <text evidence="1">The sequence shown here is derived from an EMBL/GenBank/DDBJ whole genome shotgun (WGS) entry which is preliminary data.</text>
</comment>
<evidence type="ECO:0008006" key="3">
    <source>
        <dbReference type="Google" id="ProtNLM"/>
    </source>
</evidence>
<evidence type="ECO:0000313" key="1">
    <source>
        <dbReference type="EMBL" id="OMP07878.1"/>
    </source>
</evidence>
<dbReference type="STRING" id="93759.A0A1R3KLK2"/>
<evidence type="ECO:0000313" key="2">
    <source>
        <dbReference type="Proteomes" id="UP000187203"/>
    </source>
</evidence>
<reference evidence="2" key="1">
    <citation type="submission" date="2013-09" db="EMBL/GenBank/DDBJ databases">
        <title>Corchorus olitorius genome sequencing.</title>
        <authorList>
            <person name="Alam M."/>
            <person name="Haque M.S."/>
            <person name="Islam M.S."/>
            <person name="Emdad E.M."/>
            <person name="Islam M.M."/>
            <person name="Ahmed B."/>
            <person name="Halim A."/>
            <person name="Hossen Q.M.M."/>
            <person name="Hossain M.Z."/>
            <person name="Ahmed R."/>
            <person name="Khan M.M."/>
            <person name="Islam R."/>
            <person name="Rashid M.M."/>
            <person name="Khan S.A."/>
            <person name="Rahman M.S."/>
            <person name="Alam M."/>
            <person name="Yahiya A.S."/>
            <person name="Khan M.S."/>
            <person name="Azam M.S."/>
            <person name="Haque T."/>
            <person name="Lashkar M.Z.H."/>
            <person name="Akhand A.I."/>
            <person name="Morshed G."/>
            <person name="Roy S."/>
            <person name="Uddin K.S."/>
            <person name="Rabeya T."/>
            <person name="Hossain A.S."/>
            <person name="Chowdhury A."/>
            <person name="Snigdha A.R."/>
            <person name="Mortoza M.S."/>
            <person name="Matin S.A."/>
            <person name="Hoque S.M.E."/>
            <person name="Islam M.K."/>
            <person name="Roy D.K."/>
            <person name="Haider R."/>
            <person name="Moosa M.M."/>
            <person name="Elias S.M."/>
            <person name="Hasan A.M."/>
            <person name="Jahan S."/>
            <person name="Shafiuddin M."/>
            <person name="Mahmood N."/>
            <person name="Shommy N.S."/>
        </authorList>
    </citation>
    <scope>NUCLEOTIDE SEQUENCE [LARGE SCALE GENOMIC DNA]</scope>
    <source>
        <strain evidence="2">cv. O-4</strain>
    </source>
</reference>
<accession>A0A1R3KLK2</accession>
<dbReference type="EMBL" id="AWUE01013015">
    <property type="protein sequence ID" value="OMP07878.1"/>
    <property type="molecule type" value="Genomic_DNA"/>
</dbReference>
<sequence length="350" mass="40104">MSLCFEKAFLHDPGFATGAGLAVRLIDRDFMIQMRAYHRIRDQKGIKKAFRARDWKEIYKLFLNACDTCWLHRYMSGAEEGLVAEDLHQEAAPQASDIKEIIERFGDVIRIMGLPVDGKPIIENFDAINRHALCLNDPAQAGKGRFRPKVVVHTSSRKKSCSSKPQEAKPEQHVPPYIRKKAQGIEKRHYILANSIMKLSFEHGEFPLSSLKFDYAFEIKGWEDWTEWILKDPAYENHLTNAGILDVVKVNKKFPIVNFREFSTDIWRAVLTRWSDRSPLEFDASGVGSLDLELSNAEQDLQKQICFFRLWLTRYVLSGAPDDGFSQLVPLAINLSKGMFSLVYTMTQSV</sequence>
<proteinExistence type="predicted"/>
<protein>
    <recommendedName>
        <fullName evidence="3">Aminotransferase-like plant mobile domain-containing protein</fullName>
    </recommendedName>
</protein>
<gene>
    <name evidence="1" type="ORF">COLO4_06972</name>
</gene>
<organism evidence="1 2">
    <name type="scientific">Corchorus olitorius</name>
    <dbReference type="NCBI Taxonomy" id="93759"/>
    <lineage>
        <taxon>Eukaryota</taxon>
        <taxon>Viridiplantae</taxon>
        <taxon>Streptophyta</taxon>
        <taxon>Embryophyta</taxon>
        <taxon>Tracheophyta</taxon>
        <taxon>Spermatophyta</taxon>
        <taxon>Magnoliopsida</taxon>
        <taxon>eudicotyledons</taxon>
        <taxon>Gunneridae</taxon>
        <taxon>Pentapetalae</taxon>
        <taxon>rosids</taxon>
        <taxon>malvids</taxon>
        <taxon>Malvales</taxon>
        <taxon>Malvaceae</taxon>
        <taxon>Grewioideae</taxon>
        <taxon>Apeibeae</taxon>
        <taxon>Corchorus</taxon>
    </lineage>
</organism>
<dbReference type="Proteomes" id="UP000187203">
    <property type="component" value="Unassembled WGS sequence"/>
</dbReference>
<dbReference type="AlphaFoldDB" id="A0A1R3KLK2"/>
<name>A0A1R3KLK2_9ROSI</name>